<dbReference type="OrthoDB" id="677127at2759"/>
<dbReference type="Proteomes" id="UP000729402">
    <property type="component" value="Unassembled WGS sequence"/>
</dbReference>
<keyword evidence="2" id="KW-1185">Reference proteome</keyword>
<name>A0A8J5W040_ZIZPA</name>
<organism evidence="1 2">
    <name type="scientific">Zizania palustris</name>
    <name type="common">Northern wild rice</name>
    <dbReference type="NCBI Taxonomy" id="103762"/>
    <lineage>
        <taxon>Eukaryota</taxon>
        <taxon>Viridiplantae</taxon>
        <taxon>Streptophyta</taxon>
        <taxon>Embryophyta</taxon>
        <taxon>Tracheophyta</taxon>
        <taxon>Spermatophyta</taxon>
        <taxon>Magnoliopsida</taxon>
        <taxon>Liliopsida</taxon>
        <taxon>Poales</taxon>
        <taxon>Poaceae</taxon>
        <taxon>BOP clade</taxon>
        <taxon>Oryzoideae</taxon>
        <taxon>Oryzeae</taxon>
        <taxon>Zizaniinae</taxon>
        <taxon>Zizania</taxon>
    </lineage>
</organism>
<protein>
    <submittedName>
        <fullName evidence="1">Uncharacterized protein</fullName>
    </submittedName>
</protein>
<reference evidence="1" key="2">
    <citation type="submission" date="2021-02" db="EMBL/GenBank/DDBJ databases">
        <authorList>
            <person name="Kimball J.A."/>
            <person name="Haas M.W."/>
            <person name="Macchietto M."/>
            <person name="Kono T."/>
            <person name="Duquette J."/>
            <person name="Shao M."/>
        </authorList>
    </citation>
    <scope>NUCLEOTIDE SEQUENCE</scope>
    <source>
        <tissue evidence="1">Fresh leaf tissue</tissue>
    </source>
</reference>
<gene>
    <name evidence="1" type="ORF">GUJ93_ZPchr0005g15097</name>
</gene>
<evidence type="ECO:0000313" key="2">
    <source>
        <dbReference type="Proteomes" id="UP000729402"/>
    </source>
</evidence>
<accession>A0A8J5W040</accession>
<evidence type="ECO:0000313" key="1">
    <source>
        <dbReference type="EMBL" id="KAG8067189.1"/>
    </source>
</evidence>
<proteinExistence type="predicted"/>
<reference evidence="1" key="1">
    <citation type="journal article" date="2021" name="bioRxiv">
        <title>Whole Genome Assembly and Annotation of Northern Wild Rice, Zizania palustris L., Supports a Whole Genome Duplication in the Zizania Genus.</title>
        <authorList>
            <person name="Haas M."/>
            <person name="Kono T."/>
            <person name="Macchietto M."/>
            <person name="Millas R."/>
            <person name="McGilp L."/>
            <person name="Shao M."/>
            <person name="Duquette J."/>
            <person name="Hirsch C.N."/>
            <person name="Kimball J."/>
        </authorList>
    </citation>
    <scope>NUCLEOTIDE SEQUENCE</scope>
    <source>
        <tissue evidence="1">Fresh leaf tissue</tissue>
    </source>
</reference>
<dbReference type="AlphaFoldDB" id="A0A8J5W040"/>
<dbReference type="EMBL" id="JAAALK010000284">
    <property type="protein sequence ID" value="KAG8067189.1"/>
    <property type="molecule type" value="Genomic_DNA"/>
</dbReference>
<comment type="caution">
    <text evidence="1">The sequence shown here is derived from an EMBL/GenBank/DDBJ whole genome shotgun (WGS) entry which is preliminary data.</text>
</comment>
<sequence>MPHLTGSYTVKVAVATVQNGAESDFACLLSFPAAAVARNGSESGNRTAAAVFDGGRCVDANAALVCTDQRAKLGGGNGGAEDSAAVEDDEGCRGIKKTNRKKKAPLHSGYKSTILSGIWSVYPLTQIPEFCTVNDWLDIDGEASWSMSVIKTDLPAGGCLVEPGSCPRRLVARQR</sequence>